<accession>A0ABP9P2Y4</accession>
<dbReference type="InterPro" id="IPR001977">
    <property type="entry name" value="Depp_CoAkinase"/>
</dbReference>
<comment type="caution">
    <text evidence="5">The sequence shown here is derived from an EMBL/GenBank/DDBJ whole genome shotgun (WGS) entry which is preliminary data.</text>
</comment>
<evidence type="ECO:0000313" key="6">
    <source>
        <dbReference type="Proteomes" id="UP001499852"/>
    </source>
</evidence>
<dbReference type="SUPFAM" id="SSF52540">
    <property type="entry name" value="P-loop containing nucleoside triphosphate hydrolases"/>
    <property type="match status" value="1"/>
</dbReference>
<dbReference type="PANTHER" id="PTHR10695">
    <property type="entry name" value="DEPHOSPHO-COA KINASE-RELATED"/>
    <property type="match status" value="1"/>
</dbReference>
<dbReference type="EMBL" id="BAABIA010000003">
    <property type="protein sequence ID" value="GAA5137814.1"/>
    <property type="molecule type" value="Genomic_DNA"/>
</dbReference>
<organism evidence="5 6">
    <name type="scientific">Prosthecobacter algae</name>
    <dbReference type="NCBI Taxonomy" id="1144682"/>
    <lineage>
        <taxon>Bacteria</taxon>
        <taxon>Pseudomonadati</taxon>
        <taxon>Verrucomicrobiota</taxon>
        <taxon>Verrucomicrobiia</taxon>
        <taxon>Verrucomicrobiales</taxon>
        <taxon>Verrucomicrobiaceae</taxon>
        <taxon>Prosthecobacter</taxon>
    </lineage>
</organism>
<proteinExistence type="inferred from homology"/>
<dbReference type="Proteomes" id="UP001499852">
    <property type="component" value="Unassembled WGS sequence"/>
</dbReference>
<protein>
    <recommendedName>
        <fullName evidence="7">Dephospho-CoA kinase</fullName>
    </recommendedName>
</protein>
<gene>
    <name evidence="5" type="ORF">GCM10023213_15320</name>
</gene>
<keyword evidence="2" id="KW-0547">Nucleotide-binding</keyword>
<dbReference type="PANTHER" id="PTHR10695:SF46">
    <property type="entry name" value="BIFUNCTIONAL COENZYME A SYNTHASE-RELATED"/>
    <property type="match status" value="1"/>
</dbReference>
<name>A0ABP9P2Y4_9BACT</name>
<dbReference type="PROSITE" id="PS51219">
    <property type="entry name" value="DPCK"/>
    <property type="match status" value="1"/>
</dbReference>
<evidence type="ECO:0000256" key="4">
    <source>
        <dbReference type="ARBA" id="ARBA00022993"/>
    </source>
</evidence>
<keyword evidence="4" id="KW-0173">Coenzyme A biosynthesis</keyword>
<keyword evidence="6" id="KW-1185">Reference proteome</keyword>
<dbReference type="Gene3D" id="3.40.50.300">
    <property type="entry name" value="P-loop containing nucleotide triphosphate hydrolases"/>
    <property type="match status" value="1"/>
</dbReference>
<keyword evidence="3" id="KW-0067">ATP-binding</keyword>
<sequence>MLHPGVLAELESARAAQSAAGANLFLAEVPLHYEIGGTVSADLIIVVAASPEVQKRRLMERRGLDESIIDKMLRAQWPIEAKVERANVVIWNDGDRSALEAQVLTLARQHWQA</sequence>
<evidence type="ECO:0000313" key="5">
    <source>
        <dbReference type="EMBL" id="GAA5137814.1"/>
    </source>
</evidence>
<evidence type="ECO:0000256" key="1">
    <source>
        <dbReference type="ARBA" id="ARBA00009018"/>
    </source>
</evidence>
<dbReference type="InterPro" id="IPR027417">
    <property type="entry name" value="P-loop_NTPase"/>
</dbReference>
<evidence type="ECO:0008006" key="7">
    <source>
        <dbReference type="Google" id="ProtNLM"/>
    </source>
</evidence>
<reference evidence="6" key="1">
    <citation type="journal article" date="2019" name="Int. J. Syst. Evol. Microbiol.">
        <title>The Global Catalogue of Microorganisms (GCM) 10K type strain sequencing project: providing services to taxonomists for standard genome sequencing and annotation.</title>
        <authorList>
            <consortium name="The Broad Institute Genomics Platform"/>
            <consortium name="The Broad Institute Genome Sequencing Center for Infectious Disease"/>
            <person name="Wu L."/>
            <person name="Ma J."/>
        </authorList>
    </citation>
    <scope>NUCLEOTIDE SEQUENCE [LARGE SCALE GENOMIC DNA]</scope>
    <source>
        <strain evidence="6">JCM 18053</strain>
    </source>
</reference>
<evidence type="ECO:0000256" key="2">
    <source>
        <dbReference type="ARBA" id="ARBA00022741"/>
    </source>
</evidence>
<evidence type="ECO:0000256" key="3">
    <source>
        <dbReference type="ARBA" id="ARBA00022840"/>
    </source>
</evidence>
<dbReference type="Pfam" id="PF01121">
    <property type="entry name" value="CoaE"/>
    <property type="match status" value="1"/>
</dbReference>
<dbReference type="CDD" id="cd02022">
    <property type="entry name" value="DPCK"/>
    <property type="match status" value="1"/>
</dbReference>
<comment type="similarity">
    <text evidence="1">Belongs to the CoaE family.</text>
</comment>